<protein>
    <submittedName>
        <fullName evidence="1">CLUMA_CG008388, isoform A</fullName>
    </submittedName>
</protein>
<gene>
    <name evidence="1" type="ORF">CLUMA_CG008388</name>
</gene>
<name>A0A1J1I3L0_9DIPT</name>
<evidence type="ECO:0000313" key="1">
    <source>
        <dbReference type="EMBL" id="CRK94896.1"/>
    </source>
</evidence>
<proteinExistence type="predicted"/>
<dbReference type="AlphaFoldDB" id="A0A1J1I3L0"/>
<dbReference type="EMBL" id="CVRI01000040">
    <property type="protein sequence ID" value="CRK94896.1"/>
    <property type="molecule type" value="Genomic_DNA"/>
</dbReference>
<evidence type="ECO:0000313" key="2">
    <source>
        <dbReference type="Proteomes" id="UP000183832"/>
    </source>
</evidence>
<organism evidence="1 2">
    <name type="scientific">Clunio marinus</name>
    <dbReference type="NCBI Taxonomy" id="568069"/>
    <lineage>
        <taxon>Eukaryota</taxon>
        <taxon>Metazoa</taxon>
        <taxon>Ecdysozoa</taxon>
        <taxon>Arthropoda</taxon>
        <taxon>Hexapoda</taxon>
        <taxon>Insecta</taxon>
        <taxon>Pterygota</taxon>
        <taxon>Neoptera</taxon>
        <taxon>Endopterygota</taxon>
        <taxon>Diptera</taxon>
        <taxon>Nematocera</taxon>
        <taxon>Chironomoidea</taxon>
        <taxon>Chironomidae</taxon>
        <taxon>Clunio</taxon>
    </lineage>
</organism>
<keyword evidence="2" id="KW-1185">Reference proteome</keyword>
<dbReference type="Proteomes" id="UP000183832">
    <property type="component" value="Unassembled WGS sequence"/>
</dbReference>
<reference evidence="1 2" key="1">
    <citation type="submission" date="2015-04" db="EMBL/GenBank/DDBJ databases">
        <authorList>
            <person name="Syromyatnikov M.Y."/>
            <person name="Popov V.N."/>
        </authorList>
    </citation>
    <scope>NUCLEOTIDE SEQUENCE [LARGE SCALE GENOMIC DNA]</scope>
</reference>
<accession>A0A1J1I3L0</accession>
<sequence>MLSYLWCSKAILIQSRFMRFLDDKHENKSACKSITKRSSRHVEVDNAYLSKIFHFFHNK</sequence>